<dbReference type="OrthoDB" id="1669814at2759"/>
<dbReference type="AlphaFoldDB" id="A0A9W9WHZ2"/>
<evidence type="ECO:0000313" key="1">
    <source>
        <dbReference type="EMBL" id="KAJ5465361.1"/>
    </source>
</evidence>
<dbReference type="Gene3D" id="3.40.50.720">
    <property type="entry name" value="NAD(P)-binding Rossmann-like Domain"/>
    <property type="match status" value="1"/>
</dbReference>
<reference evidence="1" key="1">
    <citation type="submission" date="2022-12" db="EMBL/GenBank/DDBJ databases">
        <authorList>
            <person name="Petersen C."/>
        </authorList>
    </citation>
    <scope>NUCLEOTIDE SEQUENCE</scope>
    <source>
        <strain evidence="1">IBT 17660</strain>
    </source>
</reference>
<accession>A0A9W9WHZ2</accession>
<dbReference type="Proteomes" id="UP001147760">
    <property type="component" value="Unassembled WGS sequence"/>
</dbReference>
<sequence length="236" mass="26925">MELDWRFHFHFQYLSLSCFDIREGYLDIFTKKDLSKYHPLDILVNNVGIIGAGGPATTVNMSDYDAGMRVNVNSMVLMTKYVIPHMERNEVLKTEGYGWDIGAAVRFLAGDEARPEECRIIFRERCHSQHRLEIKDPTSPFRPLLSFFPSLELLYLTLIAAPFLSLSPPNDHCALTYRPTHCPFHFTGDAARSDAQLVLAPWVGMVIAQEQNHWDDPARSGIEGLRFDTPTPNPRE</sequence>
<comment type="caution">
    <text evidence="1">The sequence shown here is derived from an EMBL/GenBank/DDBJ whole genome shotgun (WGS) entry which is preliminary data.</text>
</comment>
<dbReference type="InterPro" id="IPR002347">
    <property type="entry name" value="SDR_fam"/>
</dbReference>
<dbReference type="EMBL" id="JAPWDO010000006">
    <property type="protein sequence ID" value="KAJ5465361.1"/>
    <property type="molecule type" value="Genomic_DNA"/>
</dbReference>
<dbReference type="SUPFAM" id="SSF51735">
    <property type="entry name" value="NAD(P)-binding Rossmann-fold domains"/>
    <property type="match status" value="1"/>
</dbReference>
<name>A0A9W9WHZ2_9EURO</name>
<proteinExistence type="predicted"/>
<protein>
    <submittedName>
        <fullName evidence="1">Uncharacterized protein</fullName>
    </submittedName>
</protein>
<organism evidence="1 2">
    <name type="scientific">Penicillium desertorum</name>
    <dbReference type="NCBI Taxonomy" id="1303715"/>
    <lineage>
        <taxon>Eukaryota</taxon>
        <taxon>Fungi</taxon>
        <taxon>Dikarya</taxon>
        <taxon>Ascomycota</taxon>
        <taxon>Pezizomycotina</taxon>
        <taxon>Eurotiomycetes</taxon>
        <taxon>Eurotiomycetidae</taxon>
        <taxon>Eurotiales</taxon>
        <taxon>Aspergillaceae</taxon>
        <taxon>Penicillium</taxon>
    </lineage>
</organism>
<evidence type="ECO:0000313" key="2">
    <source>
        <dbReference type="Proteomes" id="UP001147760"/>
    </source>
</evidence>
<reference evidence="1" key="2">
    <citation type="journal article" date="2023" name="IMA Fungus">
        <title>Comparative genomic study of the Penicillium genus elucidates a diverse pangenome and 15 lateral gene transfer events.</title>
        <authorList>
            <person name="Petersen C."/>
            <person name="Sorensen T."/>
            <person name="Nielsen M.R."/>
            <person name="Sondergaard T.E."/>
            <person name="Sorensen J.L."/>
            <person name="Fitzpatrick D.A."/>
            <person name="Frisvad J.C."/>
            <person name="Nielsen K.L."/>
        </authorList>
    </citation>
    <scope>NUCLEOTIDE SEQUENCE</scope>
    <source>
        <strain evidence="1">IBT 17660</strain>
    </source>
</reference>
<dbReference type="PROSITE" id="PS51257">
    <property type="entry name" value="PROKAR_LIPOPROTEIN"/>
    <property type="match status" value="1"/>
</dbReference>
<dbReference type="InterPro" id="IPR036291">
    <property type="entry name" value="NAD(P)-bd_dom_sf"/>
</dbReference>
<gene>
    <name evidence="1" type="ORF">N7530_009148</name>
</gene>
<keyword evidence="2" id="KW-1185">Reference proteome</keyword>
<dbReference type="Pfam" id="PF00106">
    <property type="entry name" value="adh_short"/>
    <property type="match status" value="1"/>
</dbReference>